<accession>A0A6M5UIR7</accession>
<keyword evidence="3" id="KW-1185">Reference proteome</keyword>
<keyword evidence="1" id="KW-0812">Transmembrane</keyword>
<sequence>MTATGGTPVPPPREGRALGAWTLRGLTAAGLLLSADIHLVLFVEGYRDIEVVGPLFALNAAAGLLLGLLVLVWRHWLPLLGAIGFGALTLAAFYLSTTVGFFGVNETVGGTQQVLAAVSEWVAVVAGTLALVVERRRSRPAGS</sequence>
<protein>
    <submittedName>
        <fullName evidence="2">Uncharacterized protein</fullName>
    </submittedName>
</protein>
<keyword evidence="1" id="KW-1133">Transmembrane helix</keyword>
<evidence type="ECO:0000313" key="2">
    <source>
        <dbReference type="EMBL" id="QJW37008.1"/>
    </source>
</evidence>
<feature type="transmembrane region" description="Helical" evidence="1">
    <location>
        <begin position="80"/>
        <end position="102"/>
    </location>
</feature>
<dbReference type="AlphaFoldDB" id="A0A6M5UIR7"/>
<dbReference type="Proteomes" id="UP000451354">
    <property type="component" value="Chromosome"/>
</dbReference>
<dbReference type="KEGG" id="cprt:FIC82_013265"/>
<proteinExistence type="predicted"/>
<feature type="transmembrane region" description="Helical" evidence="1">
    <location>
        <begin position="55"/>
        <end position="73"/>
    </location>
</feature>
<gene>
    <name evidence="2" type="ORF">FIC82_013265</name>
</gene>
<dbReference type="OrthoDB" id="4325786at2"/>
<reference evidence="2 3" key="1">
    <citation type="journal article" date="2022" name="Int. J. Syst. Evol. Microbiol.">
        <title>Cellulosimicrobium protaetiae sp. nov., isolated from the gut of the larva of Protaetia brevitarsis seulensis.</title>
        <authorList>
            <person name="Le Han H."/>
            <person name="Nguyen T.T.H."/>
            <person name="Li Z."/>
            <person name="Shin N.R."/>
            <person name="Kim S.G."/>
        </authorList>
    </citation>
    <scope>NUCLEOTIDE SEQUENCE [LARGE SCALE GENOMIC DNA]</scope>
    <source>
        <strain evidence="2 3">BI34</strain>
    </source>
</reference>
<dbReference type="EMBL" id="CP052757">
    <property type="protein sequence ID" value="QJW37008.1"/>
    <property type="molecule type" value="Genomic_DNA"/>
</dbReference>
<organism evidence="2 3">
    <name type="scientific">Cellulosimicrobium protaetiae</name>
    <dbReference type="NCBI Taxonomy" id="2587808"/>
    <lineage>
        <taxon>Bacteria</taxon>
        <taxon>Bacillati</taxon>
        <taxon>Actinomycetota</taxon>
        <taxon>Actinomycetes</taxon>
        <taxon>Micrococcales</taxon>
        <taxon>Promicromonosporaceae</taxon>
        <taxon>Cellulosimicrobium</taxon>
    </lineage>
</organism>
<keyword evidence="1" id="KW-0472">Membrane</keyword>
<name>A0A6M5UIR7_9MICO</name>
<feature type="transmembrane region" description="Helical" evidence="1">
    <location>
        <begin position="21"/>
        <end position="43"/>
    </location>
</feature>
<evidence type="ECO:0000313" key="3">
    <source>
        <dbReference type="Proteomes" id="UP000451354"/>
    </source>
</evidence>
<evidence type="ECO:0000256" key="1">
    <source>
        <dbReference type="SAM" id="Phobius"/>
    </source>
</evidence>
<dbReference type="RefSeq" id="WP_154798855.1">
    <property type="nucleotide sequence ID" value="NZ_CP052757.1"/>
</dbReference>